<accession>A0A1I7Z221</accession>
<sequence length="87" mass="9725">MPRRMNGDSSRNPRRLRGLPRDEHFDMNLQLTVGDRVRRSDGQAAELTPVPHRRVAGAERPDSTQELGSDDVAEQNPPEIPVVEVAT</sequence>
<protein>
    <submittedName>
        <fullName evidence="3">Miff domain-containing protein</fullName>
    </submittedName>
</protein>
<organism evidence="2 3">
    <name type="scientific">Steinernema glaseri</name>
    <dbReference type="NCBI Taxonomy" id="37863"/>
    <lineage>
        <taxon>Eukaryota</taxon>
        <taxon>Metazoa</taxon>
        <taxon>Ecdysozoa</taxon>
        <taxon>Nematoda</taxon>
        <taxon>Chromadorea</taxon>
        <taxon>Rhabditida</taxon>
        <taxon>Tylenchina</taxon>
        <taxon>Panagrolaimomorpha</taxon>
        <taxon>Strongyloidoidea</taxon>
        <taxon>Steinernematidae</taxon>
        <taxon>Steinernema</taxon>
    </lineage>
</organism>
<feature type="region of interest" description="Disordered" evidence="1">
    <location>
        <begin position="1"/>
        <end position="23"/>
    </location>
</feature>
<feature type="region of interest" description="Disordered" evidence="1">
    <location>
        <begin position="37"/>
        <end position="87"/>
    </location>
</feature>
<keyword evidence="2" id="KW-1185">Reference proteome</keyword>
<evidence type="ECO:0000313" key="3">
    <source>
        <dbReference type="WBParaSite" id="L893_g22046.t1"/>
    </source>
</evidence>
<name>A0A1I7Z221_9BILA</name>
<evidence type="ECO:0000313" key="2">
    <source>
        <dbReference type="Proteomes" id="UP000095287"/>
    </source>
</evidence>
<dbReference type="WBParaSite" id="L893_g22046.t1">
    <property type="protein sequence ID" value="L893_g22046.t1"/>
    <property type="gene ID" value="L893_g22046"/>
</dbReference>
<dbReference type="AlphaFoldDB" id="A0A1I7Z221"/>
<proteinExistence type="predicted"/>
<evidence type="ECO:0000256" key="1">
    <source>
        <dbReference type="SAM" id="MobiDB-lite"/>
    </source>
</evidence>
<reference evidence="3" key="1">
    <citation type="submission" date="2016-11" db="UniProtKB">
        <authorList>
            <consortium name="WormBaseParasite"/>
        </authorList>
    </citation>
    <scope>IDENTIFICATION</scope>
</reference>
<dbReference type="Proteomes" id="UP000095287">
    <property type="component" value="Unplaced"/>
</dbReference>